<keyword evidence="4 5" id="KW-0472">Membrane</keyword>
<feature type="transmembrane region" description="Helical" evidence="5">
    <location>
        <begin position="140"/>
        <end position="164"/>
    </location>
</feature>
<dbReference type="HOGENOM" id="CLU_033465_6_0_1"/>
<evidence type="ECO:0000256" key="5">
    <source>
        <dbReference type="SAM" id="Phobius"/>
    </source>
</evidence>
<dbReference type="FunCoup" id="S8EKL2">
    <property type="interactions" value="31"/>
</dbReference>
<dbReference type="OrthoDB" id="3358017at2759"/>
<dbReference type="PANTHER" id="PTHR31465:SF9">
    <property type="entry name" value="SPHINGOID LONG-CHAIN BASE TRANSPORTER RSB1"/>
    <property type="match status" value="1"/>
</dbReference>
<dbReference type="InParanoid" id="S8EKL2"/>
<sequence length="344" mass="38371">MYLQHPERVGPIPLYGYTPEEWLAHLMLALFGVSTRKSAHMLVKNGQRFAPVLHFLQAIRYRMWFLLTTAVVAGVLELIGWAGRLWSSHDVLSDTAFSIQFVCTVIGPTPLIAANFIILGHVIRRLGQQYSRLNARSYTAVFLGSDIISLVVQAVGGTIAAIAAKKYESPQTGTNMTLAGIVFQTVALTLYITLASEFLLRYYLDRPISGSGDGVNLKYTRADNKTHMLIGSLIFSSLCFYVRAWYRCIELGGGWSGRVIRTQRYFVIMDAVMIVLAMWTLNMFHPAYLLGYGSQWRSETTNCVRGLDSQFLESSTTVMGTDSVDFDFEHYVTVGVDGSDIVVV</sequence>
<protein>
    <recommendedName>
        <fullName evidence="8">RTA1-domain-containing protein</fullName>
    </recommendedName>
</protein>
<dbReference type="GO" id="GO:0000324">
    <property type="term" value="C:fungal-type vacuole"/>
    <property type="evidence" value="ECO:0007669"/>
    <property type="project" value="TreeGrafter"/>
</dbReference>
<evidence type="ECO:0000313" key="7">
    <source>
        <dbReference type="Proteomes" id="UP000015241"/>
    </source>
</evidence>
<gene>
    <name evidence="6" type="ORF">FOMPIDRAFT_87149</name>
</gene>
<evidence type="ECO:0000256" key="1">
    <source>
        <dbReference type="ARBA" id="ARBA00004141"/>
    </source>
</evidence>
<feature type="transmembrane region" description="Helical" evidence="5">
    <location>
        <begin position="266"/>
        <end position="290"/>
    </location>
</feature>
<keyword evidence="7" id="KW-1185">Reference proteome</keyword>
<evidence type="ECO:0000256" key="4">
    <source>
        <dbReference type="ARBA" id="ARBA00023136"/>
    </source>
</evidence>
<comment type="subcellular location">
    <subcellularLocation>
        <location evidence="1">Membrane</location>
        <topology evidence="1">Multi-pass membrane protein</topology>
    </subcellularLocation>
</comment>
<dbReference type="eggNOG" id="ENOG502QU4U">
    <property type="taxonomic scope" value="Eukaryota"/>
</dbReference>
<dbReference type="GO" id="GO:0005886">
    <property type="term" value="C:plasma membrane"/>
    <property type="evidence" value="ECO:0007669"/>
    <property type="project" value="TreeGrafter"/>
</dbReference>
<proteinExistence type="predicted"/>
<feature type="transmembrane region" description="Helical" evidence="5">
    <location>
        <begin position="176"/>
        <end position="200"/>
    </location>
</feature>
<dbReference type="EMBL" id="KE504123">
    <property type="protein sequence ID" value="EPT05677.1"/>
    <property type="molecule type" value="Genomic_DNA"/>
</dbReference>
<feature type="transmembrane region" description="Helical" evidence="5">
    <location>
        <begin position="228"/>
        <end position="246"/>
    </location>
</feature>
<evidence type="ECO:0008006" key="8">
    <source>
        <dbReference type="Google" id="ProtNLM"/>
    </source>
</evidence>
<dbReference type="InterPro" id="IPR007568">
    <property type="entry name" value="RTA1"/>
</dbReference>
<feature type="transmembrane region" description="Helical" evidence="5">
    <location>
        <begin position="64"/>
        <end position="83"/>
    </location>
</feature>
<dbReference type="Proteomes" id="UP000015241">
    <property type="component" value="Unassembled WGS sequence"/>
</dbReference>
<keyword evidence="3 5" id="KW-1133">Transmembrane helix</keyword>
<reference evidence="6 7" key="1">
    <citation type="journal article" date="2012" name="Science">
        <title>The Paleozoic origin of enzymatic lignin decomposition reconstructed from 31 fungal genomes.</title>
        <authorList>
            <person name="Floudas D."/>
            <person name="Binder M."/>
            <person name="Riley R."/>
            <person name="Barry K."/>
            <person name="Blanchette R.A."/>
            <person name="Henrissat B."/>
            <person name="Martinez A.T."/>
            <person name="Otillar R."/>
            <person name="Spatafora J.W."/>
            <person name="Yadav J.S."/>
            <person name="Aerts A."/>
            <person name="Benoit I."/>
            <person name="Boyd A."/>
            <person name="Carlson A."/>
            <person name="Copeland A."/>
            <person name="Coutinho P.M."/>
            <person name="de Vries R.P."/>
            <person name="Ferreira P."/>
            <person name="Findley K."/>
            <person name="Foster B."/>
            <person name="Gaskell J."/>
            <person name="Glotzer D."/>
            <person name="Gorecki P."/>
            <person name="Heitman J."/>
            <person name="Hesse C."/>
            <person name="Hori C."/>
            <person name="Igarashi K."/>
            <person name="Jurgens J.A."/>
            <person name="Kallen N."/>
            <person name="Kersten P."/>
            <person name="Kohler A."/>
            <person name="Kuees U."/>
            <person name="Kumar T.K.A."/>
            <person name="Kuo A."/>
            <person name="LaButti K."/>
            <person name="Larrondo L.F."/>
            <person name="Lindquist E."/>
            <person name="Ling A."/>
            <person name="Lombard V."/>
            <person name="Lucas S."/>
            <person name="Lundell T."/>
            <person name="Martin R."/>
            <person name="McLaughlin D.J."/>
            <person name="Morgenstern I."/>
            <person name="Morin E."/>
            <person name="Murat C."/>
            <person name="Nagy L.G."/>
            <person name="Nolan M."/>
            <person name="Ohm R.A."/>
            <person name="Patyshakuliyeva A."/>
            <person name="Rokas A."/>
            <person name="Ruiz-Duenas F.J."/>
            <person name="Sabat G."/>
            <person name="Salamov A."/>
            <person name="Samejima M."/>
            <person name="Schmutz J."/>
            <person name="Slot J.C."/>
            <person name="St John F."/>
            <person name="Stenlid J."/>
            <person name="Sun H."/>
            <person name="Sun S."/>
            <person name="Syed K."/>
            <person name="Tsang A."/>
            <person name="Wiebenga A."/>
            <person name="Young D."/>
            <person name="Pisabarro A."/>
            <person name="Eastwood D.C."/>
            <person name="Martin F."/>
            <person name="Cullen D."/>
            <person name="Grigoriev I.V."/>
            <person name="Hibbett D.S."/>
        </authorList>
    </citation>
    <scope>NUCLEOTIDE SEQUENCE</scope>
    <source>
        <strain evidence="7">FP-58527</strain>
    </source>
</reference>
<keyword evidence="2 5" id="KW-0812">Transmembrane</keyword>
<dbReference type="Pfam" id="PF04479">
    <property type="entry name" value="RTA1"/>
    <property type="match status" value="1"/>
</dbReference>
<name>S8EKL2_FOMSC</name>
<organism evidence="6 7">
    <name type="scientific">Fomitopsis schrenkii</name>
    <name type="common">Brown rot fungus</name>
    <dbReference type="NCBI Taxonomy" id="2126942"/>
    <lineage>
        <taxon>Eukaryota</taxon>
        <taxon>Fungi</taxon>
        <taxon>Dikarya</taxon>
        <taxon>Basidiomycota</taxon>
        <taxon>Agaricomycotina</taxon>
        <taxon>Agaricomycetes</taxon>
        <taxon>Polyporales</taxon>
        <taxon>Fomitopsis</taxon>
    </lineage>
</organism>
<evidence type="ECO:0000313" key="6">
    <source>
        <dbReference type="EMBL" id="EPT05677.1"/>
    </source>
</evidence>
<evidence type="ECO:0000256" key="2">
    <source>
        <dbReference type="ARBA" id="ARBA00022692"/>
    </source>
</evidence>
<dbReference type="PANTHER" id="PTHR31465">
    <property type="entry name" value="PROTEIN RTA1-RELATED"/>
    <property type="match status" value="1"/>
</dbReference>
<feature type="transmembrane region" description="Helical" evidence="5">
    <location>
        <begin position="95"/>
        <end position="119"/>
    </location>
</feature>
<dbReference type="STRING" id="743788.S8EKL2"/>
<dbReference type="AlphaFoldDB" id="S8EKL2"/>
<accession>S8EKL2</accession>
<evidence type="ECO:0000256" key="3">
    <source>
        <dbReference type="ARBA" id="ARBA00022989"/>
    </source>
</evidence>